<evidence type="ECO:0000313" key="2">
    <source>
        <dbReference type="Proteomes" id="UP000785679"/>
    </source>
</evidence>
<evidence type="ECO:0000313" key="1">
    <source>
        <dbReference type="EMBL" id="TNV72025.1"/>
    </source>
</evidence>
<dbReference type="AlphaFoldDB" id="A0A8J8NCM8"/>
<sequence>MNTRGNQIEKKSNNSSEKYDCVECQSYLGDAIIFKSDSKYSGFANIEIAYVMMTIEDNYHLNCRCSLWREKRTIRLKLFTKNFKASLSATLSLQQRLILYFQVSYNLYFIFQISSTSL</sequence>
<accession>A0A8J8NCM8</accession>
<proteinExistence type="predicted"/>
<comment type="caution">
    <text evidence="1">The sequence shown here is derived from an EMBL/GenBank/DDBJ whole genome shotgun (WGS) entry which is preliminary data.</text>
</comment>
<keyword evidence="2" id="KW-1185">Reference proteome</keyword>
<name>A0A8J8NCM8_HALGN</name>
<gene>
    <name evidence="1" type="ORF">FGO68_gene2909</name>
</gene>
<protein>
    <submittedName>
        <fullName evidence="1">Uncharacterized protein</fullName>
    </submittedName>
</protein>
<reference evidence="1" key="1">
    <citation type="submission" date="2019-06" db="EMBL/GenBank/DDBJ databases">
        <authorList>
            <person name="Zheng W."/>
        </authorList>
    </citation>
    <scope>NUCLEOTIDE SEQUENCE</scope>
    <source>
        <strain evidence="1">QDHG01</strain>
    </source>
</reference>
<dbReference type="EMBL" id="RRYP01024846">
    <property type="protein sequence ID" value="TNV72025.1"/>
    <property type="molecule type" value="Genomic_DNA"/>
</dbReference>
<organism evidence="1 2">
    <name type="scientific">Halteria grandinella</name>
    <dbReference type="NCBI Taxonomy" id="5974"/>
    <lineage>
        <taxon>Eukaryota</taxon>
        <taxon>Sar</taxon>
        <taxon>Alveolata</taxon>
        <taxon>Ciliophora</taxon>
        <taxon>Intramacronucleata</taxon>
        <taxon>Spirotrichea</taxon>
        <taxon>Stichotrichia</taxon>
        <taxon>Sporadotrichida</taxon>
        <taxon>Halteriidae</taxon>
        <taxon>Halteria</taxon>
    </lineage>
</organism>
<dbReference type="Proteomes" id="UP000785679">
    <property type="component" value="Unassembled WGS sequence"/>
</dbReference>